<comment type="caution">
    <text evidence="1">The sequence shown here is derived from an EMBL/GenBank/DDBJ whole genome shotgun (WGS) entry which is preliminary data.</text>
</comment>
<reference evidence="1 2" key="1">
    <citation type="submission" date="2020-02" db="EMBL/GenBank/DDBJ databases">
        <authorList>
            <person name="Kim H.M."/>
            <person name="Jeon C.O."/>
        </authorList>
    </citation>
    <scope>NUCLEOTIDE SEQUENCE [LARGE SCALE GENOMIC DNA]</scope>
    <source>
        <strain evidence="1 2">PeD5</strain>
    </source>
</reference>
<proteinExistence type="predicted"/>
<dbReference type="RefSeq" id="WP_164694611.1">
    <property type="nucleotide sequence ID" value="NZ_JAAIKB010000004.1"/>
</dbReference>
<dbReference type="Proteomes" id="UP000475385">
    <property type="component" value="Unassembled WGS sequence"/>
</dbReference>
<sequence>MNATTTCPTCGRRHRLRRAMPPAPLPLFAWAARHPRPPAMGARLLLHADMLDAEGEPRACIAIPGQRVPLAYPNLAAALSALRAMEAAHATR</sequence>
<dbReference type="EMBL" id="JAAIKB010000004">
    <property type="protein sequence ID" value="NGM20705.1"/>
    <property type="molecule type" value="Genomic_DNA"/>
</dbReference>
<name>A0A6M1LK42_9PROT</name>
<organism evidence="1 2">
    <name type="scientific">Falsiroseomonas algicola</name>
    <dbReference type="NCBI Taxonomy" id="2716930"/>
    <lineage>
        <taxon>Bacteria</taxon>
        <taxon>Pseudomonadati</taxon>
        <taxon>Pseudomonadota</taxon>
        <taxon>Alphaproteobacteria</taxon>
        <taxon>Acetobacterales</taxon>
        <taxon>Roseomonadaceae</taxon>
        <taxon>Falsiroseomonas</taxon>
    </lineage>
</organism>
<gene>
    <name evidence="1" type="ORF">G3576_11835</name>
</gene>
<protein>
    <submittedName>
        <fullName evidence="1">Uncharacterized protein</fullName>
    </submittedName>
</protein>
<keyword evidence="2" id="KW-1185">Reference proteome</keyword>
<evidence type="ECO:0000313" key="1">
    <source>
        <dbReference type="EMBL" id="NGM20705.1"/>
    </source>
</evidence>
<accession>A0A6M1LK42</accession>
<reference evidence="1 2" key="2">
    <citation type="submission" date="2020-03" db="EMBL/GenBank/DDBJ databases">
        <title>Roseomonas stagni sp. nov., isolated from pond water in Japan.</title>
        <authorList>
            <person name="Furuhata K."/>
            <person name="Miyamoto H."/>
            <person name="Goto K."/>
        </authorList>
    </citation>
    <scope>NUCLEOTIDE SEQUENCE [LARGE SCALE GENOMIC DNA]</scope>
    <source>
        <strain evidence="1 2">PeD5</strain>
    </source>
</reference>
<dbReference type="AlphaFoldDB" id="A0A6M1LK42"/>
<evidence type="ECO:0000313" key="2">
    <source>
        <dbReference type="Proteomes" id="UP000475385"/>
    </source>
</evidence>